<dbReference type="InterPro" id="IPR008023">
    <property type="entry name" value="DUF748"/>
</dbReference>
<gene>
    <name evidence="3" type="ORF">DF3PA_230007</name>
</gene>
<feature type="region of interest" description="Disordered" evidence="1">
    <location>
        <begin position="1029"/>
        <end position="1055"/>
    </location>
</feature>
<evidence type="ECO:0000256" key="2">
    <source>
        <dbReference type="SAM" id="Phobius"/>
    </source>
</evidence>
<dbReference type="EMBL" id="UXAT02000016">
    <property type="protein sequence ID" value="VUX46505.1"/>
    <property type="molecule type" value="Genomic_DNA"/>
</dbReference>
<reference evidence="3" key="1">
    <citation type="submission" date="2018-11" db="EMBL/GenBank/DDBJ databases">
        <authorList>
            <person name="Onetto C."/>
        </authorList>
    </citation>
    <scope>NUCLEOTIDE SEQUENCE [LARGE SCALE GENOMIC DNA]</scope>
</reference>
<evidence type="ECO:0000313" key="4">
    <source>
        <dbReference type="Proteomes" id="UP000326641"/>
    </source>
</evidence>
<accession>A0A564WDG3</accession>
<dbReference type="Proteomes" id="UP000326641">
    <property type="component" value="Unassembled WGS sequence"/>
</dbReference>
<feature type="region of interest" description="Disordered" evidence="1">
    <location>
        <begin position="1275"/>
        <end position="1296"/>
    </location>
</feature>
<sequence>MPTDAVPAAASQPPHRGRRRGRLIIGLVAILVGLVIATAVGVRYGPQLVARQVVRTYLSGLNIDTSGVETLRIRPLQGELSFGPVTFRGAGAEMGQVGRIGVDIDVRRLLYGQLVAKSIVIEGVRFEARQAEDGSFSLNGIPLTEILDVRRQRAPSPPSEAEPQPAPPASPFELEKRLGVEPWLDLLSIRDSRIAFIDARGGEAVMHVDELELGGFHTWGPDRPGYYRLKAELNEISLTASGTARPFEDRLEVEAEASVTGINVEKIERFLGPLGFTSRGGEIALAVQRAWIGVFAEGRIESRLAATGTLIGIDLAHPLFGSGQLAGGTLKLDDVTFSYDAVRQTTVTGDLSIDLAASTLRFNDGRAFSFSRVGFVLPGTRVRTAPGLQPEVKVAPQLDVDGLQLDGLHLRGSIGTASFRLSGFSIEGQQPGAPFFVTGRVAAERIDLLVPEAAPVAIGAERMEIDLANTRLAFPPGQGAQIKGGVAFQSQQLSVSAHGAATAGRPPPLLVRIDAGRLAFQLPALAFDGSNVGDASLSAPNPLVSVDDLRLDGSLARGRVDRAELRLKEVGVSGADEQLSANGTLTMDRLDLLIPDVEPITIAVGGLQADLVDTSIALAPEPAPRGGSVSLDMRDVLFTLQEAARRGQPQPPLTTAKMARLTATVPTIATHKASDADGSIGIAGPTILVDRLHLGGADIRGTVRSADVRLADITVETNVPGPPIVATGKVVARDLDLVIPDVEPIGIAAREFSAALSRTRYAFPSRRSLIEGDFGLDAKDLVIRLDQQPIAGKPAPPPTRIAMARFAGRLPRLIVDERRRTSIWINLASPALALNGLRMEAAAGEDAIARLASSALTLRDADIDIADGQETLQVAVKAGAKAPDLSLVMAPQTGADGANGQIKGLDLDLRRVSYRREGDVNGLGLEGGIKIGSIEGQRSPPRKGVMADRLALAGLKLDVADAALTTGGEHTAWRARLDLALKSLAATLQQPLPLTASVDDVSLGGLAATSGERYAATALTLGRFDVALTREAPPGPRPQPEPQAEEKARTTEPWPPADWPVVQFGRIALLNGGRMALSDKTVSPTVKTTLALDTLALDSLDTADPTARTKLRLAGRLDEAPFAIDGWAEAFQARPNFDVQARIDALSLPTLSPYFGPRLGVDFQRGNLTVDADVAAATGRLDGTLRARMTDVRMADRPGAGSDEVTRAIGVPLSTLIRLMEDRDGGITINLPIEGELPSPEINTRQAVWSLLPTIARAFFRSPVRFVSSATSLARAARSDRNPPPPAPPVGAGTVD</sequence>
<keyword evidence="2" id="KW-0472">Membrane</keyword>
<keyword evidence="4" id="KW-1185">Reference proteome</keyword>
<feature type="transmembrane region" description="Helical" evidence="2">
    <location>
        <begin position="23"/>
        <end position="45"/>
    </location>
</feature>
<dbReference type="Pfam" id="PF05359">
    <property type="entry name" value="DUF748"/>
    <property type="match status" value="1"/>
</dbReference>
<evidence type="ECO:0000256" key="1">
    <source>
        <dbReference type="SAM" id="MobiDB-lite"/>
    </source>
</evidence>
<organism evidence="3 4">
    <name type="scientific">Candidatus Defluviicoccus seviourii</name>
    <dbReference type="NCBI Taxonomy" id="2565273"/>
    <lineage>
        <taxon>Bacteria</taxon>
        <taxon>Pseudomonadati</taxon>
        <taxon>Pseudomonadota</taxon>
        <taxon>Alphaproteobacteria</taxon>
        <taxon>Rhodospirillales</taxon>
        <taxon>Rhodospirillaceae</taxon>
        <taxon>Defluviicoccus</taxon>
    </lineage>
</organism>
<protein>
    <submittedName>
        <fullName evidence="3">Uncharacterized protein</fullName>
    </submittedName>
</protein>
<feature type="region of interest" description="Disordered" evidence="1">
    <location>
        <begin position="151"/>
        <end position="172"/>
    </location>
</feature>
<feature type="compositionally biased region" description="Pro residues" evidence="1">
    <location>
        <begin position="155"/>
        <end position="170"/>
    </location>
</feature>
<keyword evidence="2" id="KW-1133">Transmembrane helix</keyword>
<proteinExistence type="predicted"/>
<keyword evidence="2" id="KW-0812">Transmembrane</keyword>
<name>A0A564WDG3_9PROT</name>
<comment type="caution">
    <text evidence="3">The sequence shown here is derived from an EMBL/GenBank/DDBJ whole genome shotgun (WGS) entry which is preliminary data.</text>
</comment>
<evidence type="ECO:0000313" key="3">
    <source>
        <dbReference type="EMBL" id="VUX46505.1"/>
    </source>
</evidence>